<dbReference type="Gene3D" id="3.30.830.10">
    <property type="entry name" value="Metalloenzyme, LuxS/M16 peptidase-like"/>
    <property type="match status" value="2"/>
</dbReference>
<dbReference type="PANTHER" id="PTHR11851">
    <property type="entry name" value="METALLOPROTEASE"/>
    <property type="match status" value="1"/>
</dbReference>
<proteinExistence type="inferred from homology"/>
<evidence type="ECO:0000313" key="7">
    <source>
        <dbReference type="EMBL" id="AZG77554.1"/>
    </source>
</evidence>
<dbReference type="SUPFAM" id="SSF63411">
    <property type="entry name" value="LuxS/MPP-like metallohydrolase"/>
    <property type="match status" value="2"/>
</dbReference>
<dbReference type="InterPro" id="IPR011249">
    <property type="entry name" value="Metalloenz_LuxS/M16"/>
</dbReference>
<keyword evidence="3" id="KW-0482">Metalloprotease</keyword>
<sequence>MSFETKASAVSLAPGAAAPGPARASITSFTLGNGMEVVVIPDARTPVVTHMVWYKNGAADDPLGQSGIAHFLEHLMFKGTADHPQGEFSNLVAELGGQENAFTSYDYTAYFQRIGKEHLATLMAFEADRMRNLVLTDEVVDPERDVVLEERRMRTDSDPSAQLDEAVQAALFAHHPYGIPIIGWNHEIEGLGRAHALAYYQRFYTPENAILIVAGDVEADEVERLAKDTYGKVPAQAAPPRRARAQEPPHRAHRLVTLRDEKVEQPAHEQVYLVPSYSTAKPGEAEALETLAYMLGGGPTSALYDTLVVEEQVAVGAGAYYMGSAVDDTRLWVYATPAPDVSLQDLDVAIDRVLRRFAEEPIDAEHLQRAKTRLIADAIYAQDSQASLARWYGEALATGLTIDDVVAWPERMEKVTAEDVQNAARKWLDKRRAVTGFLLPA</sequence>
<dbReference type="RefSeq" id="WP_124739219.1">
    <property type="nucleotide sequence ID" value="NZ_CP034086.1"/>
</dbReference>
<dbReference type="PANTHER" id="PTHR11851:SF49">
    <property type="entry name" value="MITOCHONDRIAL-PROCESSING PEPTIDASE SUBUNIT ALPHA"/>
    <property type="match status" value="1"/>
</dbReference>
<comment type="similarity">
    <text evidence="2 4">Belongs to the peptidase M16 family.</text>
</comment>
<dbReference type="GO" id="GO:0004222">
    <property type="term" value="F:metalloendopeptidase activity"/>
    <property type="evidence" value="ECO:0007669"/>
    <property type="project" value="InterPro"/>
</dbReference>
<evidence type="ECO:0000256" key="2">
    <source>
        <dbReference type="ARBA" id="ARBA00007261"/>
    </source>
</evidence>
<dbReference type="InterPro" id="IPR050361">
    <property type="entry name" value="MPP/UQCRC_Complex"/>
</dbReference>
<feature type="domain" description="Peptidase M16 C-terminal" evidence="6">
    <location>
        <begin position="193"/>
        <end position="374"/>
    </location>
</feature>
<dbReference type="GO" id="GO:0006508">
    <property type="term" value="P:proteolysis"/>
    <property type="evidence" value="ECO:0007669"/>
    <property type="project" value="InterPro"/>
</dbReference>
<evidence type="ECO:0000256" key="1">
    <source>
        <dbReference type="ARBA" id="ARBA00001947"/>
    </source>
</evidence>
<evidence type="ECO:0000256" key="3">
    <source>
        <dbReference type="ARBA" id="ARBA00023049"/>
    </source>
</evidence>
<dbReference type="Pfam" id="PF05193">
    <property type="entry name" value="Peptidase_M16_C"/>
    <property type="match status" value="1"/>
</dbReference>
<dbReference type="GO" id="GO:0046872">
    <property type="term" value="F:metal ion binding"/>
    <property type="evidence" value="ECO:0007669"/>
    <property type="project" value="InterPro"/>
</dbReference>
<protein>
    <submittedName>
        <fullName evidence="7">Insulinase family protein</fullName>
    </submittedName>
</protein>
<organism evidence="7 8">
    <name type="scientific">Methylocystis rosea</name>
    <dbReference type="NCBI Taxonomy" id="173366"/>
    <lineage>
        <taxon>Bacteria</taxon>
        <taxon>Pseudomonadati</taxon>
        <taxon>Pseudomonadota</taxon>
        <taxon>Alphaproteobacteria</taxon>
        <taxon>Hyphomicrobiales</taxon>
        <taxon>Methylocystaceae</taxon>
        <taxon>Methylocystis</taxon>
    </lineage>
</organism>
<feature type="domain" description="Peptidase M16 N-terminal" evidence="5">
    <location>
        <begin position="37"/>
        <end position="182"/>
    </location>
</feature>
<evidence type="ECO:0000259" key="6">
    <source>
        <dbReference type="Pfam" id="PF05193"/>
    </source>
</evidence>
<dbReference type="InterPro" id="IPR011765">
    <property type="entry name" value="Pept_M16_N"/>
</dbReference>
<dbReference type="Proteomes" id="UP000273982">
    <property type="component" value="Chromosome"/>
</dbReference>
<dbReference type="AlphaFoldDB" id="A0A3G8M7H4"/>
<evidence type="ECO:0000259" key="5">
    <source>
        <dbReference type="Pfam" id="PF00675"/>
    </source>
</evidence>
<comment type="cofactor">
    <cofactor evidence="1">
        <name>Zn(2+)</name>
        <dbReference type="ChEBI" id="CHEBI:29105"/>
    </cofactor>
</comment>
<accession>A0A3G8M7H4</accession>
<dbReference type="EMBL" id="CP034086">
    <property type="protein sequence ID" value="AZG77554.1"/>
    <property type="molecule type" value="Genomic_DNA"/>
</dbReference>
<reference evidence="7 8" key="1">
    <citation type="submission" date="2018-11" db="EMBL/GenBank/DDBJ databases">
        <title>Genome squencing of methanotrophic bacteria isolated from alkaline groundwater in Korea.</title>
        <authorList>
            <person name="Nguyen L.N."/>
        </authorList>
    </citation>
    <scope>NUCLEOTIDE SEQUENCE [LARGE SCALE GENOMIC DNA]</scope>
    <source>
        <strain evidence="7 8">GW6</strain>
    </source>
</reference>
<dbReference type="Pfam" id="PF00675">
    <property type="entry name" value="Peptidase_M16"/>
    <property type="match status" value="1"/>
</dbReference>
<gene>
    <name evidence="7" type="ORF">EHO51_12890</name>
</gene>
<keyword evidence="3" id="KW-0378">Hydrolase</keyword>
<dbReference type="InterPro" id="IPR001431">
    <property type="entry name" value="Pept_M16_Zn_BS"/>
</dbReference>
<dbReference type="KEGG" id="mros:EHO51_12890"/>
<evidence type="ECO:0000313" key="8">
    <source>
        <dbReference type="Proteomes" id="UP000273982"/>
    </source>
</evidence>
<keyword evidence="3" id="KW-0645">Protease</keyword>
<evidence type="ECO:0000256" key="4">
    <source>
        <dbReference type="RuleBase" id="RU004447"/>
    </source>
</evidence>
<name>A0A3G8M7H4_9HYPH</name>
<dbReference type="InterPro" id="IPR007863">
    <property type="entry name" value="Peptidase_M16_C"/>
</dbReference>
<dbReference type="PROSITE" id="PS00143">
    <property type="entry name" value="INSULINASE"/>
    <property type="match status" value="1"/>
</dbReference>